<dbReference type="EMBL" id="JOJR01000044">
    <property type="protein sequence ID" value="RCN48662.1"/>
    <property type="molecule type" value="Genomic_DNA"/>
</dbReference>
<dbReference type="OrthoDB" id="392925at2759"/>
<comment type="caution">
    <text evidence="2">The sequence shown here is derived from an EMBL/GenBank/DDBJ whole genome shotgun (WGS) entry which is preliminary data.</text>
</comment>
<protein>
    <recommendedName>
        <fullName evidence="1">RNase NYN domain-containing protein</fullName>
    </recommendedName>
</protein>
<name>A0A368GWC3_ANCCA</name>
<gene>
    <name evidence="2" type="ORF">ANCCAN_05301</name>
</gene>
<proteinExistence type="predicted"/>
<dbReference type="AlphaFoldDB" id="A0A368GWC3"/>
<evidence type="ECO:0000313" key="2">
    <source>
        <dbReference type="EMBL" id="RCN48662.1"/>
    </source>
</evidence>
<organism evidence="2 3">
    <name type="scientific">Ancylostoma caninum</name>
    <name type="common">Dog hookworm</name>
    <dbReference type="NCBI Taxonomy" id="29170"/>
    <lineage>
        <taxon>Eukaryota</taxon>
        <taxon>Metazoa</taxon>
        <taxon>Ecdysozoa</taxon>
        <taxon>Nematoda</taxon>
        <taxon>Chromadorea</taxon>
        <taxon>Rhabditida</taxon>
        <taxon>Rhabditina</taxon>
        <taxon>Rhabditomorpha</taxon>
        <taxon>Strongyloidea</taxon>
        <taxon>Ancylostomatidae</taxon>
        <taxon>Ancylostomatinae</taxon>
        <taxon>Ancylostoma</taxon>
    </lineage>
</organism>
<dbReference type="Proteomes" id="UP000252519">
    <property type="component" value="Unassembled WGS sequence"/>
</dbReference>
<keyword evidence="3" id="KW-1185">Reference proteome</keyword>
<reference evidence="2 3" key="1">
    <citation type="submission" date="2014-10" db="EMBL/GenBank/DDBJ databases">
        <title>Draft genome of the hookworm Ancylostoma caninum.</title>
        <authorList>
            <person name="Mitreva M."/>
        </authorList>
    </citation>
    <scope>NUCLEOTIDE SEQUENCE [LARGE SCALE GENOMIC DNA]</scope>
    <source>
        <strain evidence="2 3">Baltimore</strain>
    </source>
</reference>
<accession>A0A368GWC3</accession>
<dbReference type="InterPro" id="IPR021869">
    <property type="entry name" value="RNase_Zc3h12_NYN"/>
</dbReference>
<dbReference type="STRING" id="29170.A0A368GWC3"/>
<dbReference type="Gene3D" id="3.40.50.11980">
    <property type="match status" value="1"/>
</dbReference>
<evidence type="ECO:0000313" key="3">
    <source>
        <dbReference type="Proteomes" id="UP000252519"/>
    </source>
</evidence>
<dbReference type="Pfam" id="PF11977">
    <property type="entry name" value="RNase_Zc3h12a"/>
    <property type="match status" value="1"/>
</dbReference>
<feature type="domain" description="RNase NYN" evidence="1">
    <location>
        <begin position="32"/>
        <end position="153"/>
    </location>
</feature>
<sequence length="293" mass="33611">MPRKQKIKLKMCAVSNFIVDDTFLHPVNDEVRRCVIIDAPNVMHITKTHTGLEKANSAGLLALMRYFVKNDFDVVAVTQRKYTLDATVTHKFAIERLEKMGLIHLVDGHEYDDIVALEIAFASDGVIVSNDQFTEHMQASNRYLRLMSRCISVELDAVAQAERYTMSSNGHCIAEHTFRFKRKVFPNTMNGLSASSILHEAFFSTPDNVRHELVEEHRQNWTEDYRNKVVATIDELLAQIRFFTPLPTPLPFDTLLSKDGKSFDIVNLRDRFGCEQARIRHLMCTAYLNIDES</sequence>
<evidence type="ECO:0000259" key="1">
    <source>
        <dbReference type="Pfam" id="PF11977"/>
    </source>
</evidence>